<feature type="region of interest" description="Disordered" evidence="1">
    <location>
        <begin position="328"/>
        <end position="366"/>
    </location>
</feature>
<feature type="region of interest" description="Disordered" evidence="1">
    <location>
        <begin position="478"/>
        <end position="530"/>
    </location>
</feature>
<feature type="compositionally biased region" description="Polar residues" evidence="1">
    <location>
        <begin position="439"/>
        <end position="453"/>
    </location>
</feature>
<reference evidence="2" key="2">
    <citation type="submission" date="2021-04" db="EMBL/GenBank/DDBJ databases">
        <authorList>
            <person name="Podell S."/>
        </authorList>
    </citation>
    <scope>NUCLEOTIDE SEQUENCE</scope>
    <source>
        <strain evidence="2">Hildebrandi</strain>
    </source>
</reference>
<dbReference type="AlphaFoldDB" id="A0A9K3PR25"/>
<feature type="compositionally biased region" description="Polar residues" evidence="1">
    <location>
        <begin position="410"/>
        <end position="429"/>
    </location>
</feature>
<comment type="caution">
    <text evidence="2">The sequence shown here is derived from an EMBL/GenBank/DDBJ whole genome shotgun (WGS) entry which is preliminary data.</text>
</comment>
<feature type="region of interest" description="Disordered" evidence="1">
    <location>
        <begin position="1"/>
        <end position="41"/>
    </location>
</feature>
<gene>
    <name evidence="2" type="ORF">IV203_000814</name>
</gene>
<evidence type="ECO:0000313" key="3">
    <source>
        <dbReference type="Proteomes" id="UP000693970"/>
    </source>
</evidence>
<name>A0A9K3PR25_9STRA</name>
<keyword evidence="3" id="KW-1185">Reference proteome</keyword>
<feature type="region of interest" description="Disordered" evidence="1">
    <location>
        <begin position="410"/>
        <end position="454"/>
    </location>
</feature>
<feature type="region of interest" description="Disordered" evidence="1">
    <location>
        <begin position="211"/>
        <end position="305"/>
    </location>
</feature>
<dbReference type="Proteomes" id="UP000693970">
    <property type="component" value="Unassembled WGS sequence"/>
</dbReference>
<protein>
    <recommendedName>
        <fullName evidence="4">BZIP domain-containing protein</fullName>
    </recommendedName>
</protein>
<sequence>MNDQHTYQPPPPAYQGLNTTSIPSGEVGYHHNTHHHPPPQHYQTATIAEYSNNTHGDTQQYLYNQHEQPLDSGPDGNNTDIIFANGDSLSMQHGLVANGGGGGGGGGGASNLDHALLESLFYNEMALLDASSSNSDDNSDFIAHHFAVAANERITPPPPPSTSIHSDPTIFVEKEILRDFGVGTPQRGSSRAMDGSVGQTTTATTTYLTEPNPPPTHWQGQQQPTHVAVTHTHQPHLNPQHLAPSHTQPYQQQQPHQHQPYLPPKQYVHVPPPGASSPPVYHYPPQYPPPPLAQAPPGAPAAASSCVRIQPDTQHGSVTVASHAHATPMLHPPATNTNQQQQQHPFPNGSPEPALQTEPPIPISVSNPQIVVPRDKARQLVDQFATLASRLGIDLPDTVLQSLTTAAARNDPSLVQTKEQQQTRTGSTNNKEEEDEQELSNSTQDENSRNGNTKMDVVVAPTLAELRKTAEEAIAAVTRKRSWEHQDSIGSNDNQGGDDSKSDEGGNNGGANSMSGKPTYSKRRKKPRLAECESRLARLQAENEQLKRHLENVSNKAHKFNQEKEEAGKRIAQLIHENAGPEAMAVAVRKFSDMYSDYGVNRQQELTFHLEQLQRLVNPTNFTKMGLWTMGQNNHDPKKNPIAGILVKELTITPAQGKKILDQSEKIRKLCDNLRETHALLVKLKILCEKKKQIFQDRMSKCTEILTSQQVVKLICWINEHSELLGTICPGWGTEQIISSKKPSPS</sequence>
<dbReference type="EMBL" id="JAGRRH010000015">
    <property type="protein sequence ID" value="KAG7356128.1"/>
    <property type="molecule type" value="Genomic_DNA"/>
</dbReference>
<evidence type="ECO:0000313" key="2">
    <source>
        <dbReference type="EMBL" id="KAG7356128.1"/>
    </source>
</evidence>
<accession>A0A9K3PR25</accession>
<evidence type="ECO:0000256" key="1">
    <source>
        <dbReference type="SAM" id="MobiDB-lite"/>
    </source>
</evidence>
<dbReference type="OrthoDB" id="295274at2759"/>
<feature type="compositionally biased region" description="Polar residues" evidence="1">
    <location>
        <begin position="218"/>
        <end position="237"/>
    </location>
</feature>
<feature type="compositionally biased region" description="Low complexity" evidence="1">
    <location>
        <begin position="244"/>
        <end position="267"/>
    </location>
</feature>
<organism evidence="2 3">
    <name type="scientific">Nitzschia inconspicua</name>
    <dbReference type="NCBI Taxonomy" id="303405"/>
    <lineage>
        <taxon>Eukaryota</taxon>
        <taxon>Sar</taxon>
        <taxon>Stramenopiles</taxon>
        <taxon>Ochrophyta</taxon>
        <taxon>Bacillariophyta</taxon>
        <taxon>Bacillariophyceae</taxon>
        <taxon>Bacillariophycidae</taxon>
        <taxon>Bacillariales</taxon>
        <taxon>Bacillariaceae</taxon>
        <taxon>Nitzschia</taxon>
    </lineage>
</organism>
<feature type="compositionally biased region" description="Polar residues" evidence="1">
    <location>
        <begin position="488"/>
        <end position="497"/>
    </location>
</feature>
<evidence type="ECO:0008006" key="4">
    <source>
        <dbReference type="Google" id="ProtNLM"/>
    </source>
</evidence>
<proteinExistence type="predicted"/>
<feature type="compositionally biased region" description="Pro residues" evidence="1">
    <location>
        <begin position="270"/>
        <end position="299"/>
    </location>
</feature>
<reference evidence="2" key="1">
    <citation type="journal article" date="2021" name="Sci. Rep.">
        <title>Diploid genomic architecture of Nitzschia inconspicua, an elite biomass production diatom.</title>
        <authorList>
            <person name="Oliver A."/>
            <person name="Podell S."/>
            <person name="Pinowska A."/>
            <person name="Traller J.C."/>
            <person name="Smith S.R."/>
            <person name="McClure R."/>
            <person name="Beliaev A."/>
            <person name="Bohutskyi P."/>
            <person name="Hill E.A."/>
            <person name="Rabines A."/>
            <person name="Zheng H."/>
            <person name="Allen L.Z."/>
            <person name="Kuo A."/>
            <person name="Grigoriev I.V."/>
            <person name="Allen A.E."/>
            <person name="Hazlebeck D."/>
            <person name="Allen E.E."/>
        </authorList>
    </citation>
    <scope>NUCLEOTIDE SEQUENCE</scope>
    <source>
        <strain evidence="2">Hildebrandi</strain>
    </source>
</reference>